<evidence type="ECO:0000256" key="2">
    <source>
        <dbReference type="ARBA" id="ARBA00022771"/>
    </source>
</evidence>
<dbReference type="InterPro" id="IPR013083">
    <property type="entry name" value="Znf_RING/FYVE/PHD"/>
</dbReference>
<keyword evidence="2 4" id="KW-0863">Zinc-finger</keyword>
<dbReference type="GO" id="GO:0043161">
    <property type="term" value="P:proteasome-mediated ubiquitin-dependent protein catabolic process"/>
    <property type="evidence" value="ECO:0007669"/>
    <property type="project" value="TreeGrafter"/>
</dbReference>
<keyword evidence="1" id="KW-0479">Metal-binding</keyword>
<evidence type="ECO:0000256" key="5">
    <source>
        <dbReference type="SAM" id="Phobius"/>
    </source>
</evidence>
<evidence type="ECO:0000313" key="7">
    <source>
        <dbReference type="EMBL" id="CAH1169664.1"/>
    </source>
</evidence>
<evidence type="ECO:0000313" key="8">
    <source>
        <dbReference type="Proteomes" id="UP001153737"/>
    </source>
</evidence>
<dbReference type="AlphaFoldDB" id="A0A9P0DRA7"/>
<feature type="domain" description="RING-type" evidence="6">
    <location>
        <begin position="273"/>
        <end position="311"/>
    </location>
</feature>
<dbReference type="Gene3D" id="3.30.40.10">
    <property type="entry name" value="Zinc/RING finger domain, C3HC4 (zinc finger)"/>
    <property type="match status" value="1"/>
</dbReference>
<dbReference type="SMART" id="SM00184">
    <property type="entry name" value="RING"/>
    <property type="match status" value="1"/>
</dbReference>
<dbReference type="GO" id="GO:0061630">
    <property type="term" value="F:ubiquitin protein ligase activity"/>
    <property type="evidence" value="ECO:0007669"/>
    <property type="project" value="TreeGrafter"/>
</dbReference>
<keyword evidence="5" id="KW-1133">Transmembrane helix</keyword>
<dbReference type="PANTHER" id="PTHR22763">
    <property type="entry name" value="RING ZINC FINGER PROTEIN"/>
    <property type="match status" value="1"/>
</dbReference>
<keyword evidence="8" id="KW-1185">Reference proteome</keyword>
<feature type="transmembrane region" description="Helical" evidence="5">
    <location>
        <begin position="83"/>
        <end position="103"/>
    </location>
</feature>
<evidence type="ECO:0000256" key="4">
    <source>
        <dbReference type="PROSITE-ProRule" id="PRU00175"/>
    </source>
</evidence>
<dbReference type="InterPro" id="IPR050731">
    <property type="entry name" value="HRD1_E3_ubiq-ligases"/>
</dbReference>
<dbReference type="EMBL" id="OU896711">
    <property type="protein sequence ID" value="CAH1169664.1"/>
    <property type="molecule type" value="Genomic_DNA"/>
</dbReference>
<keyword evidence="3" id="KW-0862">Zinc</keyword>
<evidence type="ECO:0000256" key="3">
    <source>
        <dbReference type="ARBA" id="ARBA00022833"/>
    </source>
</evidence>
<dbReference type="SUPFAM" id="SSF57850">
    <property type="entry name" value="RING/U-box"/>
    <property type="match status" value="1"/>
</dbReference>
<accession>A0A9P0DRA7</accession>
<dbReference type="GO" id="GO:0008270">
    <property type="term" value="F:zinc ion binding"/>
    <property type="evidence" value="ECO:0007669"/>
    <property type="project" value="UniProtKB-KW"/>
</dbReference>
<reference evidence="7" key="1">
    <citation type="submission" date="2022-01" db="EMBL/GenBank/DDBJ databases">
        <authorList>
            <person name="King R."/>
        </authorList>
    </citation>
    <scope>NUCLEOTIDE SEQUENCE</scope>
</reference>
<keyword evidence="5" id="KW-0472">Membrane</keyword>
<dbReference type="GO" id="GO:0012505">
    <property type="term" value="C:endomembrane system"/>
    <property type="evidence" value="ECO:0007669"/>
    <property type="project" value="TreeGrafter"/>
</dbReference>
<dbReference type="PANTHER" id="PTHR22763:SF190">
    <property type="entry name" value="RING FINGER PROTEIN 24"/>
    <property type="match status" value="1"/>
</dbReference>
<dbReference type="Pfam" id="PF13639">
    <property type="entry name" value="zf-RING_2"/>
    <property type="match status" value="1"/>
</dbReference>
<protein>
    <recommendedName>
        <fullName evidence="6">RING-type domain-containing protein</fullName>
    </recommendedName>
</protein>
<dbReference type="PROSITE" id="PS50089">
    <property type="entry name" value="ZF_RING_2"/>
    <property type="match status" value="1"/>
</dbReference>
<sequence>MTPSNSDSDLDFFNNGQRWFPIILEIFKSLVNELTEEVHFMEQFFIKMQGIYAFVCQVCFFILFDALLEDNADIEDTKADRSVVIALTSILFYSVFAYFVSRVRDILQNNRLTPIPTFPSTRQYLQWICKIILEWAKAVVIVFCLREQGMNYQPGVVYSLVTFLYYICSEKIFLKVFPELVEMLSLDLLENLEHLYVPMVLNFVAISAGTIVTSYVLLQSYSGFVLLCLYFLVYLRVKDVYHNSWKLLRTERETYRSFRVATVEDIENWADLCAVCLNTMSSARITPCNHLFHPHCLKQCLRISLFCPLCKSHFVASEERK</sequence>
<dbReference type="Proteomes" id="UP001153737">
    <property type="component" value="Chromosome 5"/>
</dbReference>
<name>A0A9P0DRA7_PHACE</name>
<feature type="transmembrane region" description="Helical" evidence="5">
    <location>
        <begin position="50"/>
        <end position="68"/>
    </location>
</feature>
<feature type="transmembrane region" description="Helical" evidence="5">
    <location>
        <begin position="221"/>
        <end position="237"/>
    </location>
</feature>
<reference evidence="7" key="2">
    <citation type="submission" date="2022-10" db="EMBL/GenBank/DDBJ databases">
        <authorList>
            <consortium name="ENA_rothamsted_submissions"/>
            <consortium name="culmorum"/>
            <person name="King R."/>
        </authorList>
    </citation>
    <scope>NUCLEOTIDE SEQUENCE</scope>
</reference>
<proteinExistence type="predicted"/>
<gene>
    <name evidence="7" type="ORF">PHAECO_LOCUS9549</name>
</gene>
<organism evidence="7 8">
    <name type="scientific">Phaedon cochleariae</name>
    <name type="common">Mustard beetle</name>
    <dbReference type="NCBI Taxonomy" id="80249"/>
    <lineage>
        <taxon>Eukaryota</taxon>
        <taxon>Metazoa</taxon>
        <taxon>Ecdysozoa</taxon>
        <taxon>Arthropoda</taxon>
        <taxon>Hexapoda</taxon>
        <taxon>Insecta</taxon>
        <taxon>Pterygota</taxon>
        <taxon>Neoptera</taxon>
        <taxon>Endopterygota</taxon>
        <taxon>Coleoptera</taxon>
        <taxon>Polyphaga</taxon>
        <taxon>Cucujiformia</taxon>
        <taxon>Chrysomeloidea</taxon>
        <taxon>Chrysomelidae</taxon>
        <taxon>Chrysomelinae</taxon>
        <taxon>Chrysomelini</taxon>
        <taxon>Phaedon</taxon>
    </lineage>
</organism>
<evidence type="ECO:0000259" key="6">
    <source>
        <dbReference type="PROSITE" id="PS50089"/>
    </source>
</evidence>
<keyword evidence="5" id="KW-0812">Transmembrane</keyword>
<dbReference type="InterPro" id="IPR001841">
    <property type="entry name" value="Znf_RING"/>
</dbReference>
<dbReference type="OrthoDB" id="6780942at2759"/>
<evidence type="ECO:0000256" key="1">
    <source>
        <dbReference type="ARBA" id="ARBA00022723"/>
    </source>
</evidence>
<feature type="transmembrane region" description="Helical" evidence="5">
    <location>
        <begin position="155"/>
        <end position="174"/>
    </location>
</feature>